<dbReference type="OrthoDB" id="6079986at2"/>
<keyword evidence="3 6" id="KW-0812">Transmembrane</keyword>
<name>A0A1I0MPK5_9RHOB</name>
<keyword evidence="6" id="KW-1003">Cell membrane</keyword>
<dbReference type="RefSeq" id="WP_089989031.1">
    <property type="nucleotide sequence ID" value="NZ_FOIZ01000001.1"/>
</dbReference>
<dbReference type="AlphaFoldDB" id="A0A1I0MPK5"/>
<dbReference type="PANTHER" id="PTHR23427:SF2">
    <property type="entry name" value="SURFEIT LOCUS PROTEIN 1"/>
    <property type="match status" value="1"/>
</dbReference>
<keyword evidence="5 6" id="KW-0472">Membrane</keyword>
<dbReference type="PROSITE" id="PS51257">
    <property type="entry name" value="PROKAR_LIPOPROTEIN"/>
    <property type="match status" value="1"/>
</dbReference>
<accession>A0A1I0MPK5</accession>
<reference evidence="7 8" key="1">
    <citation type="submission" date="2016-10" db="EMBL/GenBank/DDBJ databases">
        <authorList>
            <person name="de Groot N.N."/>
        </authorList>
    </citation>
    <scope>NUCLEOTIDE SEQUENCE [LARGE SCALE GENOMIC DNA]</scope>
    <source>
        <strain evidence="7 8">DSM 17925</strain>
    </source>
</reference>
<sequence>MRNIIFPLILGIGGCAILLYLGIWQLQRLEWKETILADIDARLAADPVALPLSVSRANDNYRGVYVVGRPTGEELHVLVSGTEAGTGFRTISKFEMQSGGAILVDLGLLPLDAKDAAPRTDLTEIAGNLIWPDDKNSSTPAPDIAANTWFARDVIAMSQALDTLPIMVVANTSTAQDPRLTPLPINSASIKNDHWEYAITWFLLAIVWAAMTIYLIFRTRQKDAT</sequence>
<proteinExistence type="inferred from homology"/>
<dbReference type="Proteomes" id="UP000199167">
    <property type="component" value="Unassembled WGS sequence"/>
</dbReference>
<evidence type="ECO:0000256" key="4">
    <source>
        <dbReference type="ARBA" id="ARBA00022989"/>
    </source>
</evidence>
<dbReference type="CDD" id="cd06662">
    <property type="entry name" value="SURF1"/>
    <property type="match status" value="1"/>
</dbReference>
<keyword evidence="8" id="KW-1185">Reference proteome</keyword>
<comment type="subcellular location">
    <subcellularLocation>
        <location evidence="6">Cell membrane</location>
        <topology evidence="6">Multi-pass membrane protein</topology>
    </subcellularLocation>
    <subcellularLocation>
        <location evidence="1">Membrane</location>
    </subcellularLocation>
</comment>
<comment type="similarity">
    <text evidence="2 6">Belongs to the SURF1 family.</text>
</comment>
<keyword evidence="4 6" id="KW-1133">Transmembrane helix</keyword>
<organism evidence="7 8">
    <name type="scientific">Cognatiyoonia koreensis</name>
    <dbReference type="NCBI Taxonomy" id="364200"/>
    <lineage>
        <taxon>Bacteria</taxon>
        <taxon>Pseudomonadati</taxon>
        <taxon>Pseudomonadota</taxon>
        <taxon>Alphaproteobacteria</taxon>
        <taxon>Rhodobacterales</taxon>
        <taxon>Paracoccaceae</taxon>
        <taxon>Cognatiyoonia</taxon>
    </lineage>
</organism>
<dbReference type="InterPro" id="IPR002994">
    <property type="entry name" value="Surf1/Shy1"/>
</dbReference>
<evidence type="ECO:0000256" key="2">
    <source>
        <dbReference type="ARBA" id="ARBA00007165"/>
    </source>
</evidence>
<dbReference type="GO" id="GO:0005886">
    <property type="term" value="C:plasma membrane"/>
    <property type="evidence" value="ECO:0007669"/>
    <property type="project" value="UniProtKB-SubCell"/>
</dbReference>
<dbReference type="STRING" id="364200.SAMN04488515_0140"/>
<evidence type="ECO:0000256" key="3">
    <source>
        <dbReference type="ARBA" id="ARBA00022692"/>
    </source>
</evidence>
<evidence type="ECO:0000256" key="6">
    <source>
        <dbReference type="RuleBase" id="RU363076"/>
    </source>
</evidence>
<feature type="transmembrane region" description="Helical" evidence="6">
    <location>
        <begin position="197"/>
        <end position="217"/>
    </location>
</feature>
<dbReference type="Pfam" id="PF02104">
    <property type="entry name" value="SURF1"/>
    <property type="match status" value="1"/>
</dbReference>
<evidence type="ECO:0000256" key="1">
    <source>
        <dbReference type="ARBA" id="ARBA00004370"/>
    </source>
</evidence>
<dbReference type="EMBL" id="FOIZ01000001">
    <property type="protein sequence ID" value="SEV90080.1"/>
    <property type="molecule type" value="Genomic_DNA"/>
</dbReference>
<evidence type="ECO:0000313" key="8">
    <source>
        <dbReference type="Proteomes" id="UP000199167"/>
    </source>
</evidence>
<dbReference type="PANTHER" id="PTHR23427">
    <property type="entry name" value="SURFEIT LOCUS PROTEIN"/>
    <property type="match status" value="1"/>
</dbReference>
<dbReference type="InterPro" id="IPR045214">
    <property type="entry name" value="Surf1/Surf4"/>
</dbReference>
<protein>
    <recommendedName>
        <fullName evidence="6">SURF1-like protein</fullName>
    </recommendedName>
</protein>
<dbReference type="PROSITE" id="PS50895">
    <property type="entry name" value="SURF1"/>
    <property type="match status" value="1"/>
</dbReference>
<gene>
    <name evidence="7" type="ORF">SAMN04488515_0140</name>
</gene>
<evidence type="ECO:0000256" key="5">
    <source>
        <dbReference type="ARBA" id="ARBA00023136"/>
    </source>
</evidence>
<feature type="transmembrane region" description="Helical" evidence="6">
    <location>
        <begin position="6"/>
        <end position="24"/>
    </location>
</feature>
<evidence type="ECO:0000313" key="7">
    <source>
        <dbReference type="EMBL" id="SEV90080.1"/>
    </source>
</evidence>